<dbReference type="AlphaFoldDB" id="A0A453L8Y9"/>
<reference evidence="1" key="5">
    <citation type="journal article" date="2021" name="G3 (Bethesda)">
        <title>Aegilops tauschii genome assembly Aet v5.0 features greater sequence contiguity and improved annotation.</title>
        <authorList>
            <person name="Wang L."/>
            <person name="Zhu T."/>
            <person name="Rodriguez J.C."/>
            <person name="Deal K.R."/>
            <person name="Dubcovsky J."/>
            <person name="McGuire P.E."/>
            <person name="Lux T."/>
            <person name="Spannagl M."/>
            <person name="Mayer K.F.X."/>
            <person name="Baldrich P."/>
            <person name="Meyers B.C."/>
            <person name="Huo N."/>
            <person name="Gu Y.Q."/>
            <person name="Zhou H."/>
            <person name="Devos K.M."/>
            <person name="Bennetzen J.L."/>
            <person name="Unver T."/>
            <person name="Budak H."/>
            <person name="Gulick P.J."/>
            <person name="Galiba G."/>
            <person name="Kalapos B."/>
            <person name="Nelson D.R."/>
            <person name="Li P."/>
            <person name="You F.M."/>
            <person name="Luo M.C."/>
            <person name="Dvorak J."/>
        </authorList>
    </citation>
    <scope>NUCLEOTIDE SEQUENCE [LARGE SCALE GENOMIC DNA]</scope>
    <source>
        <strain evidence="1">cv. AL8/78</strain>
    </source>
</reference>
<protein>
    <submittedName>
        <fullName evidence="1">Uncharacterized protein</fullName>
    </submittedName>
</protein>
<sequence length="239" mass="26040">RPGRRLLASPSPAIRPRLGCSPLDISTHRTRSSEQTSCPSGCCKVALQVLRRIPGSTILIMDQLYRRISRSIVKIAIGHSFYHGFVSDIMPRLTVMASAASFPTPLKNYDVLLSFPDGKEFFYPAESAIQIIQITDGIAVIECHGEEIDTDLVEALQVCGEQVSISEEVYTYNAYAEGIESAITKGYVMSIQESSFFHSCSAGLTLHLGALVINKGGQLVGLCTGFDRHLIAREMSALA</sequence>
<dbReference type="Gramene" id="AET5Gv20677000.2">
    <property type="protein sequence ID" value="AET5Gv20677000.2"/>
    <property type="gene ID" value="AET5Gv20677000"/>
</dbReference>
<dbReference type="EnsemblPlants" id="AET5Gv20677000.2">
    <property type="protein sequence ID" value="AET5Gv20677000.2"/>
    <property type="gene ID" value="AET5Gv20677000"/>
</dbReference>
<reference evidence="2" key="1">
    <citation type="journal article" date="2014" name="Science">
        <title>Ancient hybridizations among the ancestral genomes of bread wheat.</title>
        <authorList>
            <consortium name="International Wheat Genome Sequencing Consortium,"/>
            <person name="Marcussen T."/>
            <person name="Sandve S.R."/>
            <person name="Heier L."/>
            <person name="Spannagl M."/>
            <person name="Pfeifer M."/>
            <person name="Jakobsen K.S."/>
            <person name="Wulff B.B."/>
            <person name="Steuernagel B."/>
            <person name="Mayer K.F."/>
            <person name="Olsen O.A."/>
        </authorList>
    </citation>
    <scope>NUCLEOTIDE SEQUENCE [LARGE SCALE GENOMIC DNA]</scope>
    <source>
        <strain evidence="2">cv. AL8/78</strain>
    </source>
</reference>
<evidence type="ECO:0000313" key="1">
    <source>
        <dbReference type="EnsemblPlants" id="AET5Gv20677000.2"/>
    </source>
</evidence>
<reference evidence="1" key="4">
    <citation type="submission" date="2019-03" db="UniProtKB">
        <authorList>
            <consortium name="EnsemblPlants"/>
        </authorList>
    </citation>
    <scope>IDENTIFICATION</scope>
</reference>
<name>A0A453L8Y9_AEGTS</name>
<proteinExistence type="predicted"/>
<reference evidence="1" key="3">
    <citation type="journal article" date="2017" name="Nature">
        <title>Genome sequence of the progenitor of the wheat D genome Aegilops tauschii.</title>
        <authorList>
            <person name="Luo M.C."/>
            <person name="Gu Y.Q."/>
            <person name="Puiu D."/>
            <person name="Wang H."/>
            <person name="Twardziok S.O."/>
            <person name="Deal K.R."/>
            <person name="Huo N."/>
            <person name="Zhu T."/>
            <person name="Wang L."/>
            <person name="Wang Y."/>
            <person name="McGuire P.E."/>
            <person name="Liu S."/>
            <person name="Long H."/>
            <person name="Ramasamy R.K."/>
            <person name="Rodriguez J.C."/>
            <person name="Van S.L."/>
            <person name="Yuan L."/>
            <person name="Wang Z."/>
            <person name="Xia Z."/>
            <person name="Xiao L."/>
            <person name="Anderson O.D."/>
            <person name="Ouyang S."/>
            <person name="Liang Y."/>
            <person name="Zimin A.V."/>
            <person name="Pertea G."/>
            <person name="Qi P."/>
            <person name="Bennetzen J.L."/>
            <person name="Dai X."/>
            <person name="Dawson M.W."/>
            <person name="Muller H.G."/>
            <person name="Kugler K."/>
            <person name="Rivarola-Duarte L."/>
            <person name="Spannagl M."/>
            <person name="Mayer K.F.X."/>
            <person name="Lu F.H."/>
            <person name="Bevan M.W."/>
            <person name="Leroy P."/>
            <person name="Li P."/>
            <person name="You F.M."/>
            <person name="Sun Q."/>
            <person name="Liu Z."/>
            <person name="Lyons E."/>
            <person name="Wicker T."/>
            <person name="Salzberg S.L."/>
            <person name="Devos K.M."/>
            <person name="Dvorak J."/>
        </authorList>
    </citation>
    <scope>NUCLEOTIDE SEQUENCE [LARGE SCALE GENOMIC DNA]</scope>
    <source>
        <strain evidence="1">cv. AL8/78</strain>
    </source>
</reference>
<dbReference type="Proteomes" id="UP000015105">
    <property type="component" value="Chromosome 5D"/>
</dbReference>
<organism evidence="1 2">
    <name type="scientific">Aegilops tauschii subsp. strangulata</name>
    <name type="common">Goatgrass</name>
    <dbReference type="NCBI Taxonomy" id="200361"/>
    <lineage>
        <taxon>Eukaryota</taxon>
        <taxon>Viridiplantae</taxon>
        <taxon>Streptophyta</taxon>
        <taxon>Embryophyta</taxon>
        <taxon>Tracheophyta</taxon>
        <taxon>Spermatophyta</taxon>
        <taxon>Magnoliopsida</taxon>
        <taxon>Liliopsida</taxon>
        <taxon>Poales</taxon>
        <taxon>Poaceae</taxon>
        <taxon>BOP clade</taxon>
        <taxon>Pooideae</taxon>
        <taxon>Triticodae</taxon>
        <taxon>Triticeae</taxon>
        <taxon>Triticinae</taxon>
        <taxon>Aegilops</taxon>
    </lineage>
</organism>
<evidence type="ECO:0000313" key="2">
    <source>
        <dbReference type="Proteomes" id="UP000015105"/>
    </source>
</evidence>
<keyword evidence="2" id="KW-1185">Reference proteome</keyword>
<reference evidence="2" key="2">
    <citation type="journal article" date="2017" name="Nat. Plants">
        <title>The Aegilops tauschii genome reveals multiple impacts of transposons.</title>
        <authorList>
            <person name="Zhao G."/>
            <person name="Zou C."/>
            <person name="Li K."/>
            <person name="Wang K."/>
            <person name="Li T."/>
            <person name="Gao L."/>
            <person name="Zhang X."/>
            <person name="Wang H."/>
            <person name="Yang Z."/>
            <person name="Liu X."/>
            <person name="Jiang W."/>
            <person name="Mao L."/>
            <person name="Kong X."/>
            <person name="Jiao Y."/>
            <person name="Jia J."/>
        </authorList>
    </citation>
    <scope>NUCLEOTIDE SEQUENCE [LARGE SCALE GENOMIC DNA]</scope>
    <source>
        <strain evidence="2">cv. AL8/78</strain>
    </source>
</reference>
<accession>A0A453L8Y9</accession>